<name>A0A4P5Z8Z8_PLAAG</name>
<dbReference type="AlphaFoldDB" id="A0A4P5Z8Z8"/>
<accession>A0A4P5Z8Z8</accession>
<protein>
    <submittedName>
        <fullName evidence="2">Uncharacterized protein</fullName>
    </submittedName>
</protein>
<evidence type="ECO:0000313" key="3">
    <source>
        <dbReference type="Proteomes" id="UP000299794"/>
    </source>
</evidence>
<evidence type="ECO:0000256" key="1">
    <source>
        <dbReference type="SAM" id="MobiDB-lite"/>
    </source>
</evidence>
<evidence type="ECO:0000313" key="2">
    <source>
        <dbReference type="EMBL" id="GDZ92516.1"/>
    </source>
</evidence>
<sequence length="91" mass="10393">MKAKIQGYTTNQGIAMMMEHLSPGSGGRHRQTLSYGKSPDLNLSPRQTLALEVWDLRCIYSNQGLYSQQIRKSLQHLIKLNKLAWSSIFEK</sequence>
<dbReference type="Proteomes" id="UP000299794">
    <property type="component" value="Unassembled WGS sequence"/>
</dbReference>
<feature type="region of interest" description="Disordered" evidence="1">
    <location>
        <begin position="19"/>
        <end position="39"/>
    </location>
</feature>
<comment type="caution">
    <text evidence="2">The sequence shown here is derived from an EMBL/GenBank/DDBJ whole genome shotgun (WGS) entry which is preliminary data.</text>
</comment>
<organism evidence="2 3">
    <name type="scientific">Planktothrix agardhii CCAP 1459/11A</name>
    <dbReference type="NCBI Taxonomy" id="282420"/>
    <lineage>
        <taxon>Bacteria</taxon>
        <taxon>Bacillati</taxon>
        <taxon>Cyanobacteriota</taxon>
        <taxon>Cyanophyceae</taxon>
        <taxon>Oscillatoriophycideae</taxon>
        <taxon>Oscillatoriales</taxon>
        <taxon>Microcoleaceae</taxon>
        <taxon>Planktothrix</taxon>
    </lineage>
</organism>
<dbReference type="EMBL" id="BJCD01000028">
    <property type="protein sequence ID" value="GDZ92516.1"/>
    <property type="molecule type" value="Genomic_DNA"/>
</dbReference>
<reference evidence="3" key="1">
    <citation type="submission" date="2019-02" db="EMBL/GenBank/DDBJ databases">
        <title>Draft genome sequence of Planktothrix agardhii NIES-905.</title>
        <authorList>
            <person name="Yamaguchi H."/>
            <person name="Suzuki S."/>
            <person name="Kawachi M."/>
        </authorList>
    </citation>
    <scope>NUCLEOTIDE SEQUENCE [LARGE SCALE GENOMIC DNA]</scope>
    <source>
        <strain evidence="3">CCAP 1459/11A</strain>
    </source>
</reference>
<proteinExistence type="predicted"/>
<dbReference type="RefSeq" id="WP_141293194.1">
    <property type="nucleotide sequence ID" value="NZ_BJCD01000028.1"/>
</dbReference>
<gene>
    <name evidence="2" type="ORF">PA905_02110</name>
</gene>